<dbReference type="RefSeq" id="WP_160643510.1">
    <property type="nucleotide sequence ID" value="NZ_SIJB01000004.1"/>
</dbReference>
<dbReference type="InterPro" id="IPR014710">
    <property type="entry name" value="RmlC-like_jellyroll"/>
</dbReference>
<feature type="binding site" evidence="2">
    <location>
        <position position="103"/>
    </location>
    <ligand>
        <name>Fe cation</name>
        <dbReference type="ChEBI" id="CHEBI:24875"/>
    </ligand>
</feature>
<dbReference type="Pfam" id="PF17954">
    <property type="entry name" value="Pirin_C_2"/>
    <property type="match status" value="1"/>
</dbReference>
<dbReference type="EMBL" id="SIJB01000004">
    <property type="protein sequence ID" value="NBI27496.1"/>
    <property type="molecule type" value="Genomic_DNA"/>
</dbReference>
<protein>
    <submittedName>
        <fullName evidence="6">Pirin family protein</fullName>
    </submittedName>
</protein>
<evidence type="ECO:0000313" key="7">
    <source>
        <dbReference type="Proteomes" id="UP000448943"/>
    </source>
</evidence>
<dbReference type="InterPro" id="IPR003829">
    <property type="entry name" value="Pirin_N_dom"/>
</dbReference>
<dbReference type="PIRSF" id="PIRSF006232">
    <property type="entry name" value="Pirin"/>
    <property type="match status" value="1"/>
</dbReference>
<comment type="caution">
    <text evidence="6">The sequence shown here is derived from an EMBL/GenBank/DDBJ whole genome shotgun (WGS) entry which is preliminary data.</text>
</comment>
<dbReference type="Pfam" id="PF02678">
    <property type="entry name" value="Pirin"/>
    <property type="match status" value="1"/>
</dbReference>
<dbReference type="InterPro" id="IPR011051">
    <property type="entry name" value="RmlC_Cupin_sf"/>
</dbReference>
<evidence type="ECO:0000259" key="4">
    <source>
        <dbReference type="Pfam" id="PF02678"/>
    </source>
</evidence>
<dbReference type="Proteomes" id="UP000448943">
    <property type="component" value="Unassembled WGS sequence"/>
</dbReference>
<keyword evidence="7" id="KW-1185">Reference proteome</keyword>
<evidence type="ECO:0000313" key="6">
    <source>
        <dbReference type="EMBL" id="NBI27496.1"/>
    </source>
</evidence>
<feature type="domain" description="Pirin N-terminal" evidence="4">
    <location>
        <begin position="12"/>
        <end position="118"/>
    </location>
</feature>
<proteinExistence type="inferred from homology"/>
<feature type="binding site" evidence="2">
    <location>
        <position position="101"/>
    </location>
    <ligand>
        <name>Fe cation</name>
        <dbReference type="ChEBI" id="CHEBI:24875"/>
    </ligand>
</feature>
<comment type="similarity">
    <text evidence="1 3">Belongs to the pirin family.</text>
</comment>
<evidence type="ECO:0000256" key="2">
    <source>
        <dbReference type="PIRSR" id="PIRSR006232-1"/>
    </source>
</evidence>
<feature type="binding site" evidence="2">
    <location>
        <position position="57"/>
    </location>
    <ligand>
        <name>Fe cation</name>
        <dbReference type="ChEBI" id="CHEBI:24875"/>
    </ligand>
</feature>
<name>A0A6N9PX59_9BACL</name>
<dbReference type="AlphaFoldDB" id="A0A6N9PX59"/>
<evidence type="ECO:0000256" key="1">
    <source>
        <dbReference type="ARBA" id="ARBA00008416"/>
    </source>
</evidence>
<dbReference type="SUPFAM" id="SSF51182">
    <property type="entry name" value="RmlC-like cupins"/>
    <property type="match status" value="1"/>
</dbReference>
<dbReference type="OrthoDB" id="321327at2"/>
<sequence>MIKVYPKESRFSRDHGWLQSNFSFSFADFYDPDNLQFGSLRVFNDDFVRPSQGFGKHPHEEMEIVSIVLDGELKHEDSEGNSAVTTFGGIQRMSAGTGIYHSEFNPSSTQEVNFFQLWFLPNKKGVEPEYQKTTYEPSKMKNNLLPVVSSQASENVAYINQDVTIYMSDLNTGKELTHTQEAGRKMFLFVIEGDVTLNDNIHLSKRDSARMTDETSVVIQANSDARFLLIDLV</sequence>
<reference evidence="6 7" key="1">
    <citation type="submission" date="2019-01" db="EMBL/GenBank/DDBJ databases">
        <title>Chengkuizengella sp. nov., isolated from deep-sea sediment of East Pacific Ocean.</title>
        <authorList>
            <person name="Yang J."/>
            <person name="Lai Q."/>
            <person name="Shao Z."/>
        </authorList>
    </citation>
    <scope>NUCLEOTIDE SEQUENCE [LARGE SCALE GENOMIC DNA]</scope>
    <source>
        <strain evidence="6 7">YPA3-1-1</strain>
    </source>
</reference>
<comment type="cofactor">
    <cofactor evidence="2">
        <name>Fe cation</name>
        <dbReference type="ChEBI" id="CHEBI:24875"/>
    </cofactor>
    <text evidence="2">Binds 1 Fe cation per subunit.</text>
</comment>
<dbReference type="InterPro" id="IPR041602">
    <property type="entry name" value="Quercetinase_C"/>
</dbReference>
<evidence type="ECO:0000259" key="5">
    <source>
        <dbReference type="Pfam" id="PF17954"/>
    </source>
</evidence>
<dbReference type="InterPro" id="IPR012093">
    <property type="entry name" value="Pirin"/>
</dbReference>
<keyword evidence="2" id="KW-0479">Metal-binding</keyword>
<keyword evidence="2" id="KW-0408">Iron</keyword>
<gene>
    <name evidence="6" type="ORF">ERL59_00750</name>
</gene>
<feature type="binding site" evidence="2">
    <location>
        <position position="59"/>
    </location>
    <ligand>
        <name>Fe cation</name>
        <dbReference type="ChEBI" id="CHEBI:24875"/>
    </ligand>
</feature>
<organism evidence="6 7">
    <name type="scientific">Chengkuizengella marina</name>
    <dbReference type="NCBI Taxonomy" id="2507566"/>
    <lineage>
        <taxon>Bacteria</taxon>
        <taxon>Bacillati</taxon>
        <taxon>Bacillota</taxon>
        <taxon>Bacilli</taxon>
        <taxon>Bacillales</taxon>
        <taxon>Paenibacillaceae</taxon>
        <taxon>Chengkuizengella</taxon>
    </lineage>
</organism>
<accession>A0A6N9PX59</accession>
<dbReference type="PANTHER" id="PTHR43212">
    <property type="entry name" value="QUERCETIN 2,3-DIOXYGENASE"/>
    <property type="match status" value="1"/>
</dbReference>
<dbReference type="GO" id="GO:0046872">
    <property type="term" value="F:metal ion binding"/>
    <property type="evidence" value="ECO:0007669"/>
    <property type="project" value="UniProtKB-KW"/>
</dbReference>
<dbReference type="CDD" id="cd02910">
    <property type="entry name" value="cupin_Yhhw_N"/>
    <property type="match status" value="1"/>
</dbReference>
<feature type="domain" description="Quercetin 2,3-dioxygenase C-terminal cupin" evidence="5">
    <location>
        <begin position="147"/>
        <end position="232"/>
    </location>
</feature>
<evidence type="ECO:0000256" key="3">
    <source>
        <dbReference type="RuleBase" id="RU003457"/>
    </source>
</evidence>
<dbReference type="Gene3D" id="2.60.120.10">
    <property type="entry name" value="Jelly Rolls"/>
    <property type="match status" value="2"/>
</dbReference>
<dbReference type="PANTHER" id="PTHR43212:SF3">
    <property type="entry name" value="QUERCETIN 2,3-DIOXYGENASE"/>
    <property type="match status" value="1"/>
</dbReference>